<sequence length="279" mass="30400">MSFDWDRRSEYEGKGDSANHCTALCMPEMNDFCNRTWLKPDIAPIIQRTRKCVTGKCVGVSGGLRRKGWGENEAANPPISPEISQPALPGHTSCDSSESVSSSDGTVTRPLTCKLERVARAVMWVMRWTNKAGVQCMLGQKVCTKYYDSCHRILTSGAAAPERNNSTHHNGDDASCPGGAREHASSTRLLKDTGCQRGGPRTGSVWCPSPEEEGSVSCTLRRRKPGKRVTLQTTSTSGVDQLTSASDRSLEPLAMEMRGKQPSHSPRPCTLKEKECVNG</sequence>
<evidence type="ECO:0000313" key="2">
    <source>
        <dbReference type="EMBL" id="CAB1440128.1"/>
    </source>
</evidence>
<name>A0A9N7YW92_PLEPL</name>
<keyword evidence="3" id="KW-1185">Reference proteome</keyword>
<comment type="caution">
    <text evidence="2">The sequence shown here is derived from an EMBL/GenBank/DDBJ whole genome shotgun (WGS) entry which is preliminary data.</text>
</comment>
<evidence type="ECO:0000256" key="1">
    <source>
        <dbReference type="SAM" id="MobiDB-lite"/>
    </source>
</evidence>
<proteinExistence type="predicted"/>
<feature type="compositionally biased region" description="Polar residues" evidence="1">
    <location>
        <begin position="230"/>
        <end position="247"/>
    </location>
</feature>
<feature type="compositionally biased region" description="Basic and acidic residues" evidence="1">
    <location>
        <begin position="180"/>
        <end position="191"/>
    </location>
</feature>
<feature type="compositionally biased region" description="Low complexity" evidence="1">
    <location>
        <begin position="93"/>
        <end position="103"/>
    </location>
</feature>
<accession>A0A9N7YW92</accession>
<evidence type="ECO:0000313" key="3">
    <source>
        <dbReference type="Proteomes" id="UP001153269"/>
    </source>
</evidence>
<reference evidence="2" key="1">
    <citation type="submission" date="2020-03" db="EMBL/GenBank/DDBJ databases">
        <authorList>
            <person name="Weist P."/>
        </authorList>
    </citation>
    <scope>NUCLEOTIDE SEQUENCE</scope>
</reference>
<feature type="region of interest" description="Disordered" evidence="1">
    <location>
        <begin position="161"/>
        <end position="279"/>
    </location>
</feature>
<organism evidence="2 3">
    <name type="scientific">Pleuronectes platessa</name>
    <name type="common">European plaice</name>
    <dbReference type="NCBI Taxonomy" id="8262"/>
    <lineage>
        <taxon>Eukaryota</taxon>
        <taxon>Metazoa</taxon>
        <taxon>Chordata</taxon>
        <taxon>Craniata</taxon>
        <taxon>Vertebrata</taxon>
        <taxon>Euteleostomi</taxon>
        <taxon>Actinopterygii</taxon>
        <taxon>Neopterygii</taxon>
        <taxon>Teleostei</taxon>
        <taxon>Neoteleostei</taxon>
        <taxon>Acanthomorphata</taxon>
        <taxon>Carangaria</taxon>
        <taxon>Pleuronectiformes</taxon>
        <taxon>Pleuronectoidei</taxon>
        <taxon>Pleuronectidae</taxon>
        <taxon>Pleuronectes</taxon>
    </lineage>
</organism>
<dbReference type="Proteomes" id="UP001153269">
    <property type="component" value="Unassembled WGS sequence"/>
</dbReference>
<gene>
    <name evidence="2" type="ORF">PLEPLA_LOCUS27894</name>
</gene>
<dbReference type="AlphaFoldDB" id="A0A9N7YW92"/>
<feature type="region of interest" description="Disordered" evidence="1">
    <location>
        <begin position="68"/>
        <end position="107"/>
    </location>
</feature>
<feature type="compositionally biased region" description="Basic and acidic residues" evidence="1">
    <location>
        <begin position="270"/>
        <end position="279"/>
    </location>
</feature>
<dbReference type="EMBL" id="CADEAL010002402">
    <property type="protein sequence ID" value="CAB1440128.1"/>
    <property type="molecule type" value="Genomic_DNA"/>
</dbReference>
<protein>
    <submittedName>
        <fullName evidence="2">Uncharacterized protein</fullName>
    </submittedName>
</protein>